<proteinExistence type="predicted"/>
<dbReference type="Proteomes" id="UP001139260">
    <property type="component" value="Unassembled WGS sequence"/>
</dbReference>
<dbReference type="AlphaFoldDB" id="A0A9X1XPK6"/>
<organism evidence="1 2">
    <name type="scientific">Flavobacterium pygoscelis</name>
    <dbReference type="NCBI Taxonomy" id="2893176"/>
    <lineage>
        <taxon>Bacteria</taxon>
        <taxon>Pseudomonadati</taxon>
        <taxon>Bacteroidota</taxon>
        <taxon>Flavobacteriia</taxon>
        <taxon>Flavobacteriales</taxon>
        <taxon>Flavobacteriaceae</taxon>
        <taxon>Flavobacterium</taxon>
    </lineage>
</organism>
<evidence type="ECO:0000313" key="2">
    <source>
        <dbReference type="Proteomes" id="UP001139260"/>
    </source>
</evidence>
<comment type="caution">
    <text evidence="1">The sequence shown here is derived from an EMBL/GenBank/DDBJ whole genome shotgun (WGS) entry which is preliminary data.</text>
</comment>
<accession>A0A9X1XPK6</accession>
<dbReference type="PROSITE" id="PS51257">
    <property type="entry name" value="PROKAR_LIPOPROTEIN"/>
    <property type="match status" value="1"/>
</dbReference>
<name>A0A9X1XPK6_9FLAO</name>
<evidence type="ECO:0008006" key="3">
    <source>
        <dbReference type="Google" id="ProtNLM"/>
    </source>
</evidence>
<dbReference type="RefSeq" id="WP_248427424.1">
    <property type="nucleotide sequence ID" value="NZ_JALNUB010000002.1"/>
</dbReference>
<reference evidence="1" key="1">
    <citation type="submission" date="2022-04" db="EMBL/GenBank/DDBJ databases">
        <title>Flavobacterium pygoscelis sp. nov. isolated from Chinstrap chick (Pygoscelis antarcticus).</title>
        <authorList>
            <person name="Irgang R."/>
            <person name="Poblete-Morales M."/>
            <person name="Avendano-Herrera R."/>
        </authorList>
    </citation>
    <scope>NUCLEOTIDE SEQUENCE</scope>
    <source>
        <strain evidence="1">I-SCBP12n</strain>
    </source>
</reference>
<evidence type="ECO:0000313" key="1">
    <source>
        <dbReference type="EMBL" id="MCK8140733.1"/>
    </source>
</evidence>
<dbReference type="EMBL" id="JALNUB010000002">
    <property type="protein sequence ID" value="MCK8140733.1"/>
    <property type="molecule type" value="Genomic_DNA"/>
</dbReference>
<gene>
    <name evidence="1" type="ORF">MW871_02390</name>
</gene>
<sequence length="204" mass="24220">MKYIKPIIILVLFSFFGCKDNEKSDNSNQIEENDLEKITDVAELEKLTRDLYKWIETESSIEDFVPLQKEKTDTIYTKLNLELNEKRVIELINTNFFTKGFIENYKKIVLTIDQKMSNKTLVYYIGDLPPYGNDANPWCNCQDNPEDYWGKISLKNVKIINNKATYKWTWGNQFEYKVEAEKEKGVWKISYLQGFDFKQFIPKE</sequence>
<keyword evidence="2" id="KW-1185">Reference proteome</keyword>
<protein>
    <recommendedName>
        <fullName evidence="3">DUF3828 domain-containing protein</fullName>
    </recommendedName>
</protein>